<dbReference type="Gene3D" id="1.10.10.60">
    <property type="entry name" value="Homeodomain-like"/>
    <property type="match status" value="2"/>
</dbReference>
<dbReference type="STRING" id="1520.LF65_05410"/>
<dbReference type="InterPro" id="IPR003313">
    <property type="entry name" value="AraC-bd"/>
</dbReference>
<proteinExistence type="predicted"/>
<evidence type="ECO:0000313" key="5">
    <source>
        <dbReference type="EMBL" id="AJH01927.1"/>
    </source>
</evidence>
<dbReference type="InterPro" id="IPR037923">
    <property type="entry name" value="HTH-like"/>
</dbReference>
<dbReference type="SUPFAM" id="SSF46689">
    <property type="entry name" value="Homeodomain-like"/>
    <property type="match status" value="2"/>
</dbReference>
<evidence type="ECO:0000256" key="3">
    <source>
        <dbReference type="ARBA" id="ARBA00023163"/>
    </source>
</evidence>
<dbReference type="KEGG" id="cbei:LF65_05410"/>
<dbReference type="PROSITE" id="PS01124">
    <property type="entry name" value="HTH_ARAC_FAMILY_2"/>
    <property type="match status" value="1"/>
</dbReference>
<dbReference type="PANTHER" id="PTHR43280:SF28">
    <property type="entry name" value="HTH-TYPE TRANSCRIPTIONAL ACTIVATOR RHAS"/>
    <property type="match status" value="1"/>
</dbReference>
<dbReference type="EMBL" id="CP010086">
    <property type="protein sequence ID" value="AJH01927.1"/>
    <property type="molecule type" value="Genomic_DNA"/>
</dbReference>
<dbReference type="Pfam" id="PF12833">
    <property type="entry name" value="HTH_18"/>
    <property type="match status" value="1"/>
</dbReference>
<dbReference type="PANTHER" id="PTHR43280">
    <property type="entry name" value="ARAC-FAMILY TRANSCRIPTIONAL REGULATOR"/>
    <property type="match status" value="1"/>
</dbReference>
<dbReference type="SMART" id="SM00342">
    <property type="entry name" value="HTH_ARAC"/>
    <property type="match status" value="1"/>
</dbReference>
<dbReference type="InterPro" id="IPR020449">
    <property type="entry name" value="Tscrpt_reg_AraC-type_HTH"/>
</dbReference>
<keyword evidence="1" id="KW-0805">Transcription regulation</keyword>
<dbReference type="Proteomes" id="UP000031866">
    <property type="component" value="Chromosome"/>
</dbReference>
<dbReference type="SUPFAM" id="SSF51215">
    <property type="entry name" value="Regulatory protein AraC"/>
    <property type="match status" value="1"/>
</dbReference>
<evidence type="ECO:0000256" key="2">
    <source>
        <dbReference type="ARBA" id="ARBA00023125"/>
    </source>
</evidence>
<reference evidence="6" key="1">
    <citation type="submission" date="2014-12" db="EMBL/GenBank/DDBJ databases">
        <title>Genome sequence of Clostridium beijerinckii strain 59B.</title>
        <authorList>
            <person name="Little G.T."/>
            <person name="Minton N.P."/>
        </authorList>
    </citation>
    <scope>NUCLEOTIDE SEQUENCE [LARGE SCALE GENOMIC DNA]</scope>
    <source>
        <strain evidence="6">59B</strain>
    </source>
</reference>
<evidence type="ECO:0000256" key="1">
    <source>
        <dbReference type="ARBA" id="ARBA00023015"/>
    </source>
</evidence>
<dbReference type="RefSeq" id="WP_041900392.1">
    <property type="nucleotide sequence ID" value="NZ_CP010086.2"/>
</dbReference>
<evidence type="ECO:0000259" key="4">
    <source>
        <dbReference type="PROSITE" id="PS01124"/>
    </source>
</evidence>
<organism evidence="5 6">
    <name type="scientific">Clostridium beijerinckii</name>
    <name type="common">Clostridium MP</name>
    <dbReference type="NCBI Taxonomy" id="1520"/>
    <lineage>
        <taxon>Bacteria</taxon>
        <taxon>Bacillati</taxon>
        <taxon>Bacillota</taxon>
        <taxon>Clostridia</taxon>
        <taxon>Eubacteriales</taxon>
        <taxon>Clostridiaceae</taxon>
        <taxon>Clostridium</taxon>
    </lineage>
</organism>
<dbReference type="PROSITE" id="PS00041">
    <property type="entry name" value="HTH_ARAC_FAMILY_1"/>
    <property type="match status" value="1"/>
</dbReference>
<evidence type="ECO:0000313" key="6">
    <source>
        <dbReference type="Proteomes" id="UP000031866"/>
    </source>
</evidence>
<feature type="domain" description="HTH araC/xylS-type" evidence="4">
    <location>
        <begin position="188"/>
        <end position="286"/>
    </location>
</feature>
<name>A0A0B5QUL7_CLOBE</name>
<dbReference type="Gene3D" id="2.60.120.280">
    <property type="entry name" value="Regulatory protein AraC"/>
    <property type="match status" value="1"/>
</dbReference>
<dbReference type="Pfam" id="PF02311">
    <property type="entry name" value="AraC_binding"/>
    <property type="match status" value="1"/>
</dbReference>
<dbReference type="GO" id="GO:0043565">
    <property type="term" value="F:sequence-specific DNA binding"/>
    <property type="evidence" value="ECO:0007669"/>
    <property type="project" value="InterPro"/>
</dbReference>
<dbReference type="InterPro" id="IPR018060">
    <property type="entry name" value="HTH_AraC"/>
</dbReference>
<gene>
    <name evidence="5" type="ORF">LF65_05410</name>
</gene>
<protein>
    <recommendedName>
        <fullName evidence="4">HTH araC/xylS-type domain-containing protein</fullName>
    </recommendedName>
</protein>
<sequence>MLDINIDSMYKSFGYRFIKGPTSPPVQIQSLGWQIQNSSEYYFDGMKRPDDSGRCIFQYTLSGSGVIELNGQHHILDEGTAFLTSIPSKHCYYFSENGEKWEFIFITLIGNYAISEWTKIQEQFGAVMRFKRQEEIIKYLWEIYYAATNNKISDGYQTSAMGYEFIMKLFRSLNCQSISIKPNNSSVSSSIQFMKDNLHKELCLDDIANFVNMSKFHFNHTFTKAIGISPWNYLTKLRIEYSVKLLLSTKLTIEEISSMVGYPSSNYFNKVFRKYIGTSPGKLREKYTDVKDFTFNL</sequence>
<dbReference type="InterPro" id="IPR018062">
    <property type="entry name" value="HTH_AraC-typ_CS"/>
</dbReference>
<keyword evidence="3" id="KW-0804">Transcription</keyword>
<dbReference type="AlphaFoldDB" id="A0A0B5QUL7"/>
<keyword evidence="2" id="KW-0238">DNA-binding</keyword>
<dbReference type="OrthoDB" id="9813413at2"/>
<dbReference type="GO" id="GO:0003700">
    <property type="term" value="F:DNA-binding transcription factor activity"/>
    <property type="evidence" value="ECO:0007669"/>
    <property type="project" value="InterPro"/>
</dbReference>
<accession>A0A0B5QUL7</accession>
<dbReference type="InterPro" id="IPR009057">
    <property type="entry name" value="Homeodomain-like_sf"/>
</dbReference>
<dbReference type="PRINTS" id="PR00032">
    <property type="entry name" value="HTHARAC"/>
</dbReference>